<dbReference type="AlphaFoldDB" id="A0A8H3GZA6"/>
<dbReference type="InterPro" id="IPR036430">
    <property type="entry name" value="RNase_T2-like_sf"/>
</dbReference>
<feature type="region of interest" description="Disordered" evidence="1">
    <location>
        <begin position="230"/>
        <end position="249"/>
    </location>
</feature>
<sequence>MYIYLGVAILSIVASAKAVASCPEELPLSCSKDSLDADSCCVFSPGLLEVSQIWNKKRQQWVIDEVHVLSCDALSSYSNCGPTYSYREIRGLVEGYARHMEPLTSVSRRLGWGGLTLETGDDDVAVMWARMWEQAGSCISTFQAKCFDKNMPPGEEEAWNDPGPALFVQMMHALQRKLMRYDLPGLDEPQKWYYLHFYGSPHLGNFVEDSTMTKNTKKQQKHIKKLSFFAQRERQRADDERNRERDHTNPTFSFIMNNIEKISNEPAPVAGMTSSQGTPSSNTPILPGFNDNDLDSLDDNETTTQCGACCI</sequence>
<gene>
    <name evidence="3" type="ORF">RDB_LOCUS189878</name>
</gene>
<protein>
    <submittedName>
        <fullName evidence="3">Uncharacterized protein</fullName>
    </submittedName>
</protein>
<feature type="signal peptide" evidence="2">
    <location>
        <begin position="1"/>
        <end position="18"/>
    </location>
</feature>
<accession>A0A8H3GZA6</accession>
<keyword evidence="2" id="KW-0732">Signal</keyword>
<evidence type="ECO:0000256" key="2">
    <source>
        <dbReference type="SAM" id="SignalP"/>
    </source>
</evidence>
<feature type="compositionally biased region" description="Basic and acidic residues" evidence="1">
    <location>
        <begin position="231"/>
        <end position="248"/>
    </location>
</feature>
<comment type="caution">
    <text evidence="3">The sequence shown here is derived from an EMBL/GenBank/DDBJ whole genome shotgun (WGS) entry which is preliminary data.</text>
</comment>
<reference evidence="3" key="1">
    <citation type="submission" date="2021-01" db="EMBL/GenBank/DDBJ databases">
        <authorList>
            <person name="Kaushik A."/>
        </authorList>
    </citation>
    <scope>NUCLEOTIDE SEQUENCE</scope>
    <source>
        <strain evidence="3">AG3-T5</strain>
    </source>
</reference>
<evidence type="ECO:0000313" key="4">
    <source>
        <dbReference type="Proteomes" id="UP000663841"/>
    </source>
</evidence>
<evidence type="ECO:0000313" key="3">
    <source>
        <dbReference type="EMBL" id="CAE6475684.1"/>
    </source>
</evidence>
<organism evidence="3 4">
    <name type="scientific">Rhizoctonia solani</name>
    <dbReference type="NCBI Taxonomy" id="456999"/>
    <lineage>
        <taxon>Eukaryota</taxon>
        <taxon>Fungi</taxon>
        <taxon>Dikarya</taxon>
        <taxon>Basidiomycota</taxon>
        <taxon>Agaricomycotina</taxon>
        <taxon>Agaricomycetes</taxon>
        <taxon>Cantharellales</taxon>
        <taxon>Ceratobasidiaceae</taxon>
        <taxon>Rhizoctonia</taxon>
    </lineage>
</organism>
<name>A0A8H3GZA6_9AGAM</name>
<proteinExistence type="predicted"/>
<evidence type="ECO:0000256" key="1">
    <source>
        <dbReference type="SAM" id="MobiDB-lite"/>
    </source>
</evidence>
<dbReference type="GO" id="GO:0033897">
    <property type="term" value="F:ribonuclease T2 activity"/>
    <property type="evidence" value="ECO:0007669"/>
    <property type="project" value="InterPro"/>
</dbReference>
<feature type="chain" id="PRO_5034486598" evidence="2">
    <location>
        <begin position="19"/>
        <end position="311"/>
    </location>
</feature>
<dbReference type="EMBL" id="CAJMWW010000627">
    <property type="protein sequence ID" value="CAE6475684.1"/>
    <property type="molecule type" value="Genomic_DNA"/>
</dbReference>
<dbReference type="GO" id="GO:0003723">
    <property type="term" value="F:RNA binding"/>
    <property type="evidence" value="ECO:0007669"/>
    <property type="project" value="InterPro"/>
</dbReference>
<dbReference type="Proteomes" id="UP000663841">
    <property type="component" value="Unassembled WGS sequence"/>
</dbReference>
<dbReference type="Gene3D" id="3.90.730.10">
    <property type="entry name" value="Ribonuclease T2-like"/>
    <property type="match status" value="1"/>
</dbReference>